<dbReference type="Gene3D" id="3.10.180.10">
    <property type="entry name" value="2,3-Dihydroxybiphenyl 1,2-Dioxygenase, domain 1"/>
    <property type="match status" value="1"/>
</dbReference>
<dbReference type="Pfam" id="PF00903">
    <property type="entry name" value="Glyoxalase"/>
    <property type="match status" value="1"/>
</dbReference>
<sequence length="153" mass="16511">MTRNDPPIDAAAPRQQPVSGPAIFHLSLPVRSLDASRAFYCDLLGAPLGRQSPEWIDVMLFGHQLTLHARPEEVGEADEQGVRHFGAILSWMEWQALAARLRDAGAAFAVPPATAHGGTPAEQAKMLLRDPSGHLLEIKAYRDVAAVFAGQSP</sequence>
<feature type="domain" description="VOC" evidence="1">
    <location>
        <begin position="22"/>
        <end position="141"/>
    </location>
</feature>
<gene>
    <name evidence="2" type="ORF">I8J32_014060</name>
</gene>
<proteinExistence type="predicted"/>
<dbReference type="KEGG" id="lsf:I8J32_014060"/>
<evidence type="ECO:0000313" key="2">
    <source>
        <dbReference type="EMBL" id="QSX77837.1"/>
    </source>
</evidence>
<keyword evidence="3" id="KW-1185">Reference proteome</keyword>
<dbReference type="Proteomes" id="UP000639274">
    <property type="component" value="Chromosome"/>
</dbReference>
<dbReference type="PANTHER" id="PTHR39434">
    <property type="match status" value="1"/>
</dbReference>
<dbReference type="InterPro" id="IPR029068">
    <property type="entry name" value="Glyas_Bleomycin-R_OHBP_Dase"/>
</dbReference>
<dbReference type="PANTHER" id="PTHR39434:SF1">
    <property type="entry name" value="VOC DOMAIN-CONTAINING PROTEIN"/>
    <property type="match status" value="1"/>
</dbReference>
<evidence type="ECO:0000313" key="3">
    <source>
        <dbReference type="Proteomes" id="UP000639274"/>
    </source>
</evidence>
<dbReference type="RefSeq" id="WP_200615690.1">
    <property type="nucleotide sequence ID" value="NZ_CP071518.1"/>
</dbReference>
<name>A0A974XXZ0_9GAMM</name>
<dbReference type="PROSITE" id="PS51819">
    <property type="entry name" value="VOC"/>
    <property type="match status" value="1"/>
</dbReference>
<evidence type="ECO:0000259" key="1">
    <source>
        <dbReference type="PROSITE" id="PS51819"/>
    </source>
</evidence>
<accession>A0A974XXZ0</accession>
<dbReference type="InterPro" id="IPR037523">
    <property type="entry name" value="VOC_core"/>
</dbReference>
<dbReference type="SUPFAM" id="SSF54593">
    <property type="entry name" value="Glyoxalase/Bleomycin resistance protein/Dihydroxybiphenyl dioxygenase"/>
    <property type="match status" value="1"/>
</dbReference>
<dbReference type="EMBL" id="CP071518">
    <property type="protein sequence ID" value="QSX77837.1"/>
    <property type="molecule type" value="Genomic_DNA"/>
</dbReference>
<dbReference type="InterPro" id="IPR004360">
    <property type="entry name" value="Glyas_Fos-R_dOase_dom"/>
</dbReference>
<organism evidence="2 3">
    <name type="scientific">Agrilutibacter solisilvae</name>
    <dbReference type="NCBI Taxonomy" id="2763317"/>
    <lineage>
        <taxon>Bacteria</taxon>
        <taxon>Pseudomonadati</taxon>
        <taxon>Pseudomonadota</taxon>
        <taxon>Gammaproteobacteria</taxon>
        <taxon>Lysobacterales</taxon>
        <taxon>Lysobacteraceae</taxon>
        <taxon>Agrilutibacter</taxon>
    </lineage>
</organism>
<reference evidence="2 3" key="1">
    <citation type="submission" date="2021-03" db="EMBL/GenBank/DDBJ databases">
        <title>Lysobacter sp. nov. isolated from soil of gangwondo yeongwol, south Korea.</title>
        <authorList>
            <person name="Kim K.R."/>
            <person name="Kim K.H."/>
            <person name="Jeon C.O."/>
        </authorList>
    </citation>
    <scope>NUCLEOTIDE SEQUENCE [LARGE SCALE GENOMIC DNA]</scope>
    <source>
        <strain evidence="2 3">R19</strain>
    </source>
</reference>
<protein>
    <submittedName>
        <fullName evidence="2">VOC family protein</fullName>
    </submittedName>
</protein>
<dbReference type="AlphaFoldDB" id="A0A974XXZ0"/>